<dbReference type="Proteomes" id="UP000299102">
    <property type="component" value="Unassembled WGS sequence"/>
</dbReference>
<name>A0A4C1U4I9_EUMVA</name>
<accession>A0A4C1U4I9</accession>
<dbReference type="AlphaFoldDB" id="A0A4C1U4I9"/>
<sequence>MARRTDEIRRGNAIQEPSEINKIYFMKVFIGSIPYTRYEFSAASAVKLLRYEHASPRPPTRDRRAGEILRHKSSTLCRVKVEAVKERTMTMRLVDKHKPEDSWGKVMTRVSPGRGRRAGSSTTTVGGFLGDGEFLPYQTPTALRFLCMRSVCDSHENLNKRLMITGACIYGTTEYAELICMFEAHEHATKQNQRGLSSERIPEEDSYSIYDNTTALHRNTTSEAIVELTFCACRFKEPAFAESWLAEKERSF</sequence>
<dbReference type="EMBL" id="BGZK01000126">
    <property type="protein sequence ID" value="GBP21252.1"/>
    <property type="molecule type" value="Genomic_DNA"/>
</dbReference>
<proteinExistence type="predicted"/>
<protein>
    <submittedName>
        <fullName evidence="1">Uncharacterized protein</fullName>
    </submittedName>
</protein>
<gene>
    <name evidence="1" type="ORF">EVAR_84379_1</name>
</gene>
<evidence type="ECO:0000313" key="1">
    <source>
        <dbReference type="EMBL" id="GBP21252.1"/>
    </source>
</evidence>
<comment type="caution">
    <text evidence="1">The sequence shown here is derived from an EMBL/GenBank/DDBJ whole genome shotgun (WGS) entry which is preliminary data.</text>
</comment>
<evidence type="ECO:0000313" key="2">
    <source>
        <dbReference type="Proteomes" id="UP000299102"/>
    </source>
</evidence>
<keyword evidence="2" id="KW-1185">Reference proteome</keyword>
<organism evidence="1 2">
    <name type="scientific">Eumeta variegata</name>
    <name type="common">Bagworm moth</name>
    <name type="synonym">Eumeta japonica</name>
    <dbReference type="NCBI Taxonomy" id="151549"/>
    <lineage>
        <taxon>Eukaryota</taxon>
        <taxon>Metazoa</taxon>
        <taxon>Ecdysozoa</taxon>
        <taxon>Arthropoda</taxon>
        <taxon>Hexapoda</taxon>
        <taxon>Insecta</taxon>
        <taxon>Pterygota</taxon>
        <taxon>Neoptera</taxon>
        <taxon>Endopterygota</taxon>
        <taxon>Lepidoptera</taxon>
        <taxon>Glossata</taxon>
        <taxon>Ditrysia</taxon>
        <taxon>Tineoidea</taxon>
        <taxon>Psychidae</taxon>
        <taxon>Oiketicinae</taxon>
        <taxon>Eumeta</taxon>
    </lineage>
</organism>
<reference evidence="1 2" key="1">
    <citation type="journal article" date="2019" name="Commun. Biol.">
        <title>The bagworm genome reveals a unique fibroin gene that provides high tensile strength.</title>
        <authorList>
            <person name="Kono N."/>
            <person name="Nakamura H."/>
            <person name="Ohtoshi R."/>
            <person name="Tomita M."/>
            <person name="Numata K."/>
            <person name="Arakawa K."/>
        </authorList>
    </citation>
    <scope>NUCLEOTIDE SEQUENCE [LARGE SCALE GENOMIC DNA]</scope>
</reference>